<dbReference type="PANTHER" id="PTHR14359:SF6">
    <property type="entry name" value="PHOSPHOPANTOTHENOYLCYSTEINE DECARBOXYLASE"/>
    <property type="match status" value="1"/>
</dbReference>
<dbReference type="GO" id="GO:0015941">
    <property type="term" value="P:pantothenate catabolic process"/>
    <property type="evidence" value="ECO:0007669"/>
    <property type="project" value="InterPro"/>
</dbReference>
<dbReference type="InterPro" id="IPR035929">
    <property type="entry name" value="CoaB-like_sf"/>
</dbReference>
<feature type="compositionally biased region" description="Low complexity" evidence="4">
    <location>
        <begin position="28"/>
        <end position="37"/>
    </location>
</feature>
<dbReference type="HOGENOM" id="CLU_033319_0_3_2"/>
<proteinExistence type="inferred from homology"/>
<dbReference type="InterPro" id="IPR005252">
    <property type="entry name" value="CoaBC"/>
</dbReference>
<dbReference type="HAMAP" id="MF_02225">
    <property type="entry name" value="CoaBC"/>
    <property type="match status" value="1"/>
</dbReference>
<dbReference type="GO" id="GO:0071513">
    <property type="term" value="C:phosphopantothenoylcysteine decarboxylase complex"/>
    <property type="evidence" value="ECO:0007669"/>
    <property type="project" value="TreeGrafter"/>
</dbReference>
<keyword evidence="3" id="KW-0460">Magnesium</keyword>
<dbReference type="UniPathway" id="UPA00241"/>
<comment type="function">
    <text evidence="3">Catalyzes two sequential steps in the biosynthesis of coenzyme A. In the first step cysteine is conjugated to 4'-phosphopantothenate to form 4-phosphopantothenoylcysteine. In the second step the latter compound is decarboxylated to form 4'-phosphopantotheine.</text>
</comment>
<dbReference type="EMBL" id="AE008384">
    <property type="protein sequence ID" value="AAM31979.1"/>
    <property type="molecule type" value="Genomic_DNA"/>
</dbReference>
<protein>
    <recommendedName>
        <fullName evidence="3">Coenzyme A biosynthesis bifunctional protein CoaBC</fullName>
    </recommendedName>
    <alternativeName>
        <fullName evidence="3">DNA/pantothenate metabolism flavoprotein</fullName>
    </alternativeName>
    <alternativeName>
        <fullName evidence="3">Phosphopantothenoylcysteine synthetase/decarboxylase</fullName>
        <shortName evidence="3">PPCS-PPCDC</shortName>
    </alternativeName>
    <domain>
        <recommendedName>
            <fullName evidence="3">Phosphopantothenoylcysteine decarboxylase</fullName>
            <shortName evidence="3">PPC decarboxylase</shortName>
            <shortName evidence="3">PPC-DC</shortName>
            <ecNumber evidence="3">4.1.1.36</ecNumber>
        </recommendedName>
        <alternativeName>
            <fullName evidence="3">CoaC</fullName>
        </alternativeName>
    </domain>
    <domain>
        <recommendedName>
            <fullName evidence="3">Phosphopantothenate--cysteine ligase</fullName>
            <ecNumber evidence="3">6.3.2.5</ecNumber>
        </recommendedName>
        <alternativeName>
            <fullName evidence="3">CoaB</fullName>
        </alternativeName>
        <alternativeName>
            <fullName evidence="3">Phosphopantothenoylcysteine synthetase</fullName>
            <shortName evidence="3">PPC synthetase</shortName>
            <shortName evidence="3">PPC-S</shortName>
        </alternativeName>
    </domain>
</protein>
<feature type="domain" description="DNA/pantothenate metabolism flavoprotein C-terminal" evidence="6">
    <location>
        <begin position="251"/>
        <end position="458"/>
    </location>
</feature>
<dbReference type="GO" id="GO:0004633">
    <property type="term" value="F:phosphopantothenoylcysteine decarboxylase activity"/>
    <property type="evidence" value="ECO:0007669"/>
    <property type="project" value="UniProtKB-UniRule"/>
</dbReference>
<feature type="region of interest" description="Phosphopantothenoylcysteine decarboxylase" evidence="3">
    <location>
        <begin position="1"/>
        <end position="254"/>
    </location>
</feature>
<evidence type="ECO:0000259" key="6">
    <source>
        <dbReference type="Pfam" id="PF04127"/>
    </source>
</evidence>
<evidence type="ECO:0000259" key="5">
    <source>
        <dbReference type="Pfam" id="PF02441"/>
    </source>
</evidence>
<comment type="catalytic activity">
    <reaction evidence="3">
        <text>(R)-4'-phosphopantothenate + L-cysteine + CTP = N-[(R)-4-phosphopantothenoyl]-L-cysteine + CMP + diphosphate + H(+)</text>
        <dbReference type="Rhea" id="RHEA:19397"/>
        <dbReference type="ChEBI" id="CHEBI:10986"/>
        <dbReference type="ChEBI" id="CHEBI:15378"/>
        <dbReference type="ChEBI" id="CHEBI:33019"/>
        <dbReference type="ChEBI" id="CHEBI:35235"/>
        <dbReference type="ChEBI" id="CHEBI:37563"/>
        <dbReference type="ChEBI" id="CHEBI:59458"/>
        <dbReference type="ChEBI" id="CHEBI:60377"/>
        <dbReference type="EC" id="6.3.2.5"/>
    </reaction>
</comment>
<dbReference type="InterPro" id="IPR007085">
    <property type="entry name" value="DNA/pantothenate-metab_flavo_C"/>
</dbReference>
<comment type="pathway">
    <text evidence="3">Cofactor biosynthesis; coenzyme A biosynthesis.</text>
</comment>
<comment type="similarity">
    <text evidence="3">In the N-terminal section; belongs to the HFCD (homo-oligomeric flavin containing Cys decarboxylase) superfamily.</text>
</comment>
<feature type="binding site" evidence="3">
    <location>
        <position position="384"/>
    </location>
    <ligand>
        <name>CTP</name>
        <dbReference type="ChEBI" id="CHEBI:37563"/>
    </ligand>
</feature>
<evidence type="ECO:0000256" key="4">
    <source>
        <dbReference type="SAM" id="MobiDB-lite"/>
    </source>
</evidence>
<dbReference type="SUPFAM" id="SSF52507">
    <property type="entry name" value="Homo-oligomeric flavin-containing Cys decarboxylases, HFCD"/>
    <property type="match status" value="1"/>
</dbReference>
<dbReference type="InterPro" id="IPR003382">
    <property type="entry name" value="Flavoprotein"/>
</dbReference>
<evidence type="ECO:0000313" key="8">
    <source>
        <dbReference type="Proteomes" id="UP000000595"/>
    </source>
</evidence>
<keyword evidence="3" id="KW-0285">Flavoprotein</keyword>
<dbReference type="NCBIfam" id="TIGR00521">
    <property type="entry name" value="coaBC_dfp"/>
    <property type="match status" value="1"/>
</dbReference>
<dbReference type="GO" id="GO:0004632">
    <property type="term" value="F:phosphopantothenate--cysteine ligase activity"/>
    <property type="evidence" value="ECO:0007669"/>
    <property type="project" value="UniProtKB-UniRule"/>
</dbReference>
<evidence type="ECO:0000256" key="2">
    <source>
        <dbReference type="ARBA" id="ARBA00023239"/>
    </source>
</evidence>
<feature type="region of interest" description="Disordered" evidence="4">
    <location>
        <begin position="1"/>
        <end position="63"/>
    </location>
</feature>
<dbReference type="GO" id="GO:0010181">
    <property type="term" value="F:FMN binding"/>
    <property type="evidence" value="ECO:0007669"/>
    <property type="project" value="UniProtKB-UniRule"/>
</dbReference>
<dbReference type="PATRIC" id="fig|192952.21.peg.2618"/>
<dbReference type="eggNOG" id="arCOG01704">
    <property type="taxonomic scope" value="Archaea"/>
</dbReference>
<dbReference type="Pfam" id="PF04127">
    <property type="entry name" value="DFP"/>
    <property type="match status" value="1"/>
</dbReference>
<feature type="compositionally biased region" description="Basic and acidic residues" evidence="4">
    <location>
        <begin position="1"/>
        <end position="11"/>
    </location>
</feature>
<dbReference type="SUPFAM" id="SSF102645">
    <property type="entry name" value="CoaB-like"/>
    <property type="match status" value="1"/>
</dbReference>
<reference evidence="7 8" key="1">
    <citation type="journal article" date="2002" name="J. Mol. Microbiol. Biotechnol.">
        <title>The genome of Methanosarcina mazei: evidence for lateral gene transfer between Bacteria and Archaea.</title>
        <authorList>
            <person name="Deppenmeier U."/>
            <person name="Johann A."/>
            <person name="Hartsch T."/>
            <person name="Merkl R."/>
            <person name="Schmitz R.A."/>
            <person name="Martinez-Arias R."/>
            <person name="Henne A."/>
            <person name="Wiezer A."/>
            <person name="Baumer S."/>
            <person name="Jacobi C."/>
            <person name="Bruggemann H."/>
            <person name="Lienard T."/>
            <person name="Christmann A."/>
            <person name="Bomeke M."/>
            <person name="Steckel S."/>
            <person name="Bhattacharyya A."/>
            <person name="Lykidis A."/>
            <person name="Overbeek R."/>
            <person name="Klenk H.P."/>
            <person name="Gunsalus R.P."/>
            <person name="Fritz H.J."/>
            <person name="Gottschalk G."/>
        </authorList>
    </citation>
    <scope>NUCLEOTIDE SEQUENCE [LARGE SCALE GENOMIC DNA]</scope>
    <source>
        <strain evidence="8">ATCC BAA-159 / DSM 3647 / Goe1 / Go1 / JCM 11833 / OCM 88</strain>
    </source>
</reference>
<comment type="catalytic activity">
    <reaction evidence="3">
        <text>N-[(R)-4-phosphopantothenoyl]-L-cysteine + H(+) = (R)-4'-phosphopantetheine + CO2</text>
        <dbReference type="Rhea" id="RHEA:16793"/>
        <dbReference type="ChEBI" id="CHEBI:15378"/>
        <dbReference type="ChEBI" id="CHEBI:16526"/>
        <dbReference type="ChEBI" id="CHEBI:59458"/>
        <dbReference type="ChEBI" id="CHEBI:61723"/>
        <dbReference type="EC" id="4.1.1.36"/>
    </reaction>
</comment>
<dbReference type="Gene3D" id="3.40.50.10300">
    <property type="entry name" value="CoaB-like"/>
    <property type="match status" value="1"/>
</dbReference>
<dbReference type="GO" id="GO:0046872">
    <property type="term" value="F:metal ion binding"/>
    <property type="evidence" value="ECO:0007669"/>
    <property type="project" value="UniProtKB-KW"/>
</dbReference>
<keyword evidence="3" id="KW-0479">Metal-binding</keyword>
<organism evidence="7 8">
    <name type="scientific">Methanosarcina mazei (strain ATCC BAA-159 / DSM 3647 / Goe1 / Go1 / JCM 11833 / OCM 88)</name>
    <name type="common">Methanosarcina frisia</name>
    <dbReference type="NCBI Taxonomy" id="192952"/>
    <lineage>
        <taxon>Archaea</taxon>
        <taxon>Methanobacteriati</taxon>
        <taxon>Methanobacteriota</taxon>
        <taxon>Stenosarchaea group</taxon>
        <taxon>Methanomicrobia</taxon>
        <taxon>Methanosarcinales</taxon>
        <taxon>Methanosarcinaceae</taxon>
        <taxon>Methanosarcina</taxon>
    </lineage>
</organism>
<feature type="compositionally biased region" description="Basic and acidic residues" evidence="4">
    <location>
        <begin position="40"/>
        <end position="60"/>
    </location>
</feature>
<keyword evidence="3" id="KW-0288">FMN</keyword>
<name>Q8PUP9_METMA</name>
<feature type="domain" description="Flavoprotein" evidence="5">
    <location>
        <begin position="76"/>
        <end position="243"/>
    </location>
</feature>
<evidence type="ECO:0000313" key="7">
    <source>
        <dbReference type="EMBL" id="AAM31979.1"/>
    </source>
</evidence>
<comment type="cofactor">
    <cofactor evidence="3">
        <name>FMN</name>
        <dbReference type="ChEBI" id="CHEBI:58210"/>
    </cofactor>
    <text evidence="3">Binds 1 FMN per subunit.</text>
</comment>
<feature type="binding site" evidence="3">
    <location>
        <position position="342"/>
    </location>
    <ligand>
        <name>CTP</name>
        <dbReference type="ChEBI" id="CHEBI:37563"/>
    </ligand>
</feature>
<dbReference type="Pfam" id="PF02441">
    <property type="entry name" value="Flavoprotein"/>
    <property type="match status" value="1"/>
</dbReference>
<comment type="similarity">
    <text evidence="3">In the C-terminal section; belongs to the PPC synthetase family.</text>
</comment>
<keyword evidence="3" id="KW-0436">Ligase</keyword>
<dbReference type="Gene3D" id="3.40.50.1950">
    <property type="entry name" value="Flavin prenyltransferase-like"/>
    <property type="match status" value="1"/>
</dbReference>
<gene>
    <name evidence="3" type="primary">coaBC</name>
    <name evidence="7" type="ordered locus">MM_2283</name>
</gene>
<comment type="caution">
    <text evidence="3">Lacks conserved residue(s) required for the propagation of feature annotation.</text>
</comment>
<evidence type="ECO:0000256" key="3">
    <source>
        <dbReference type="HAMAP-Rule" id="MF_02225"/>
    </source>
</evidence>
<comment type="cofactor">
    <cofactor evidence="3">
        <name>Mg(2+)</name>
        <dbReference type="ChEBI" id="CHEBI:18420"/>
    </cofactor>
</comment>
<dbReference type="GO" id="GO:0015937">
    <property type="term" value="P:coenzyme A biosynthetic process"/>
    <property type="evidence" value="ECO:0007669"/>
    <property type="project" value="UniProtKB-UniRule"/>
</dbReference>
<keyword evidence="1 3" id="KW-0210">Decarboxylase</keyword>
<dbReference type="InterPro" id="IPR036551">
    <property type="entry name" value="Flavin_trans-like"/>
</dbReference>
<dbReference type="EC" id="6.3.2.5" evidence="3"/>
<sequence length="466" mass="50459">MKEPQSKKDQRNPCQRNPDADAIEPEDSGQSSGQNGSDAVKSKNWTDRQIPERNKTDKIHPTLWIQGQRSSSLAGKTIVLGVTGSIGAVRVVELSRELIRNGAEVHAVMTEAAKHILHPDALHYATGNPVIAELGGRVEHVEFCGFKGRADLLLIAPATANTIGKIAYGIDDTTVTSFATTALGSDVPVMIVPAMHESMYRHPAVTENIARLKSWGISMVGPRFEEGVAKIASNEEIVLEVERALGDRSLENLKVIITGGSTAESLDPIRVLTNRASGKTGRELALEAYRRGADVTLVHRDRLGFAGIREIFAESAAEMTEAVLSELEKGYDVLISSAAIADYTAEPSPEKIKSGGEFILKLKPTRKLIKECREKYPELVIIGFKAETGIEKEELLRRAAATLEGTELDMIAANDVGKGGMGTEENELYLLGKGKSGPRHVSGNKRKLAASILEEVSEILNSRQVL</sequence>
<accession>Q8PUP9</accession>
<evidence type="ECO:0000256" key="1">
    <source>
        <dbReference type="ARBA" id="ARBA00022793"/>
    </source>
</evidence>
<feature type="region of interest" description="Phosphopantothenate--cysteine ligase" evidence="3">
    <location>
        <begin position="255"/>
        <end position="466"/>
    </location>
</feature>
<dbReference type="KEGG" id="mma:MM_2283"/>
<dbReference type="EC" id="4.1.1.36" evidence="3"/>
<dbReference type="Proteomes" id="UP000000595">
    <property type="component" value="Chromosome"/>
</dbReference>
<keyword evidence="2 3" id="KW-0456">Lyase</keyword>
<dbReference type="AlphaFoldDB" id="Q8PUP9"/>
<dbReference type="PANTHER" id="PTHR14359">
    <property type="entry name" value="HOMO-OLIGOMERIC FLAVIN CONTAINING CYS DECARBOXYLASE FAMILY"/>
    <property type="match status" value="1"/>
</dbReference>
<feature type="binding site" evidence="3">
    <location>
        <position position="351"/>
    </location>
    <ligand>
        <name>CTP</name>
        <dbReference type="ChEBI" id="CHEBI:37563"/>
    </ligand>
</feature>
<keyword evidence="3" id="KW-0511">Multifunctional enzyme</keyword>